<feature type="region of interest" description="Disordered" evidence="3">
    <location>
        <begin position="1"/>
        <end position="37"/>
    </location>
</feature>
<dbReference type="SMART" id="SM00320">
    <property type="entry name" value="WD40"/>
    <property type="match status" value="4"/>
</dbReference>
<dbReference type="InterPro" id="IPR050505">
    <property type="entry name" value="WDR55/POC1"/>
</dbReference>
<dbReference type="EMBL" id="AGNL01018265">
    <property type="protein sequence ID" value="EJK63413.1"/>
    <property type="molecule type" value="Genomic_DNA"/>
</dbReference>
<keyword evidence="5" id="KW-1185">Reference proteome</keyword>
<protein>
    <submittedName>
        <fullName evidence="4">Uncharacterized protein</fullName>
    </submittedName>
</protein>
<keyword evidence="1" id="KW-0853">WD repeat</keyword>
<organism evidence="4 5">
    <name type="scientific">Thalassiosira oceanica</name>
    <name type="common">Marine diatom</name>
    <dbReference type="NCBI Taxonomy" id="159749"/>
    <lineage>
        <taxon>Eukaryota</taxon>
        <taxon>Sar</taxon>
        <taxon>Stramenopiles</taxon>
        <taxon>Ochrophyta</taxon>
        <taxon>Bacillariophyta</taxon>
        <taxon>Coscinodiscophyceae</taxon>
        <taxon>Thalassiosirophycidae</taxon>
        <taxon>Thalassiosirales</taxon>
        <taxon>Thalassiosiraceae</taxon>
        <taxon>Thalassiosira</taxon>
    </lineage>
</organism>
<evidence type="ECO:0000313" key="5">
    <source>
        <dbReference type="Proteomes" id="UP000266841"/>
    </source>
</evidence>
<dbReference type="AlphaFoldDB" id="K0SB96"/>
<keyword evidence="2" id="KW-0677">Repeat</keyword>
<reference evidence="4 5" key="1">
    <citation type="journal article" date="2012" name="Genome Biol.">
        <title>Genome and low-iron response of an oceanic diatom adapted to chronic iron limitation.</title>
        <authorList>
            <person name="Lommer M."/>
            <person name="Specht M."/>
            <person name="Roy A.S."/>
            <person name="Kraemer L."/>
            <person name="Andreson R."/>
            <person name="Gutowska M.A."/>
            <person name="Wolf J."/>
            <person name="Bergner S.V."/>
            <person name="Schilhabel M.B."/>
            <person name="Klostermeier U.C."/>
            <person name="Beiko R.G."/>
            <person name="Rosenstiel P."/>
            <person name="Hippler M."/>
            <person name="Laroche J."/>
        </authorList>
    </citation>
    <scope>NUCLEOTIDE SEQUENCE [LARGE SCALE GENOMIC DNA]</scope>
    <source>
        <strain evidence="4 5">CCMP1005</strain>
    </source>
</reference>
<evidence type="ECO:0000256" key="1">
    <source>
        <dbReference type="ARBA" id="ARBA00022574"/>
    </source>
</evidence>
<name>K0SB96_THAOC</name>
<dbReference type="SUPFAM" id="SSF50978">
    <property type="entry name" value="WD40 repeat-like"/>
    <property type="match status" value="1"/>
</dbReference>
<feature type="compositionally biased region" description="Basic residues" evidence="3">
    <location>
        <begin position="23"/>
        <end position="33"/>
    </location>
</feature>
<sequence>MAVQIDEDKRSRDRGGVGPRSGFMRRKPSKLGMRRSSSAGCFLQTADEDSVSCQTTSSGGSAKSHQTGLQGVGKKQQHRGLKGLKHQLSSIPSMRSLALDGSEHGEAFLGKRTLFVSASKDNTCRVWSLDSESDILDECDEYDESDTCSRDSSKGDALSRGLLLRDKEGQVVVGITCVCALPNIGNREEDLDCSERSCNTQSTERSSAKDEDRRERSVRIAMFCSGESDGSVRIWEVRLMVESRSNRPVCVYITNEMQCFNGDPKIGAPITVLRCTPAYDVYEDDYTHAAIFAGDTSGIIRRYSPVDLNHPNRGSNRDLKDGWFFSGIFSGHQHSVSDMSLLTSSSIMPLIVDDADSTCYNEGTLLISSDEDGTICVWDAYDEALQVEEAEVRAKRNGFHGHGRGRRAQLQDQSIADHLRNLRRLRKRSALWEIELNDDEDDDPDSPYNSLMSSSGGPPLAIKVEELKERVGATSIGTLNNGNLMSAGTTDGAIRLWNVGSGLYEGAYNFGRNVQIWSLVMMGDEYFSGQVEYERDFLRTSYTSNWTEGTESSEVRKSGIIICGDNRGRIRVLRKT</sequence>
<dbReference type="eggNOG" id="ENOG502T7PN">
    <property type="taxonomic scope" value="Eukaryota"/>
</dbReference>
<evidence type="ECO:0000256" key="2">
    <source>
        <dbReference type="ARBA" id="ARBA00022737"/>
    </source>
</evidence>
<comment type="caution">
    <text evidence="4">The sequence shown here is derived from an EMBL/GenBank/DDBJ whole genome shotgun (WGS) entry which is preliminary data.</text>
</comment>
<dbReference type="InterPro" id="IPR036322">
    <property type="entry name" value="WD40_repeat_dom_sf"/>
</dbReference>
<dbReference type="Pfam" id="PF00400">
    <property type="entry name" value="WD40"/>
    <property type="match status" value="1"/>
</dbReference>
<dbReference type="PANTHER" id="PTHR44019:SF8">
    <property type="entry name" value="POC1 CENTRIOLAR PROTEIN HOMOLOG"/>
    <property type="match status" value="1"/>
</dbReference>
<dbReference type="OMA" id="RINACSK"/>
<accession>K0SB96</accession>
<dbReference type="InterPro" id="IPR015943">
    <property type="entry name" value="WD40/YVTN_repeat-like_dom_sf"/>
</dbReference>
<evidence type="ECO:0000256" key="3">
    <source>
        <dbReference type="SAM" id="MobiDB-lite"/>
    </source>
</evidence>
<dbReference type="Proteomes" id="UP000266841">
    <property type="component" value="Unassembled WGS sequence"/>
</dbReference>
<feature type="compositionally biased region" description="Polar residues" evidence="3">
    <location>
        <begin position="52"/>
        <end position="69"/>
    </location>
</feature>
<dbReference type="InterPro" id="IPR020472">
    <property type="entry name" value="WD40_PAC1"/>
</dbReference>
<gene>
    <name evidence="4" type="ORF">THAOC_15923</name>
</gene>
<dbReference type="PRINTS" id="PR00320">
    <property type="entry name" value="GPROTEINBRPT"/>
</dbReference>
<evidence type="ECO:0000313" key="4">
    <source>
        <dbReference type="EMBL" id="EJK63413.1"/>
    </source>
</evidence>
<dbReference type="OrthoDB" id="7668193at2759"/>
<dbReference type="PANTHER" id="PTHR44019">
    <property type="entry name" value="WD REPEAT-CONTAINING PROTEIN 55"/>
    <property type="match status" value="1"/>
</dbReference>
<proteinExistence type="predicted"/>
<dbReference type="InterPro" id="IPR001680">
    <property type="entry name" value="WD40_rpt"/>
</dbReference>
<feature type="compositionally biased region" description="Basic and acidic residues" evidence="3">
    <location>
        <begin position="1"/>
        <end position="15"/>
    </location>
</feature>
<dbReference type="Gene3D" id="2.130.10.10">
    <property type="entry name" value="YVTN repeat-like/Quinoprotein amine dehydrogenase"/>
    <property type="match status" value="2"/>
</dbReference>
<feature type="region of interest" description="Disordered" evidence="3">
    <location>
        <begin position="52"/>
        <end position="77"/>
    </location>
</feature>